<keyword evidence="2" id="KW-0472">Membrane</keyword>
<keyword evidence="2" id="KW-0812">Transmembrane</keyword>
<protein>
    <submittedName>
        <fullName evidence="3">Uncharacterized protein</fullName>
    </submittedName>
</protein>
<feature type="transmembrane region" description="Helical" evidence="2">
    <location>
        <begin position="39"/>
        <end position="61"/>
    </location>
</feature>
<name>A0A2S7TXI2_9BACT</name>
<evidence type="ECO:0000256" key="2">
    <source>
        <dbReference type="SAM" id="Phobius"/>
    </source>
</evidence>
<accession>A0A2S7TXI2</accession>
<reference evidence="3 4" key="1">
    <citation type="submission" date="2016-12" db="EMBL/GenBank/DDBJ databases">
        <title>Study of bacterial adaptation to deep sea.</title>
        <authorList>
            <person name="Song J."/>
            <person name="Yoshizawa S."/>
            <person name="Kogure K."/>
        </authorList>
    </citation>
    <scope>NUCLEOTIDE SEQUENCE [LARGE SCALE GENOMIC DNA]</scope>
    <source>
        <strain evidence="3 4">SAORIC-165</strain>
    </source>
</reference>
<keyword evidence="2" id="KW-1133">Transmembrane helix</keyword>
<proteinExistence type="predicted"/>
<keyword evidence="4" id="KW-1185">Reference proteome</keyword>
<sequence>MKDSLGNNVTKTLATTAVAGATAVLFITTAVSGNSLGGFAAYLPILILVTSSLSVASIWFFGRPRKSDSASLKKLQQLEARISELETRISNAEIVENFENRLAEKEIKARTQQNSSYSQMESHLESHLES</sequence>
<evidence type="ECO:0000313" key="4">
    <source>
        <dbReference type="Proteomes" id="UP000239907"/>
    </source>
</evidence>
<comment type="caution">
    <text evidence="3">The sequence shown here is derived from an EMBL/GenBank/DDBJ whole genome shotgun (WGS) entry which is preliminary data.</text>
</comment>
<dbReference type="AlphaFoldDB" id="A0A2S7TXI2"/>
<feature type="region of interest" description="Disordered" evidence="1">
    <location>
        <begin position="109"/>
        <end position="130"/>
    </location>
</feature>
<dbReference type="OrthoDB" id="9888567at2"/>
<dbReference type="RefSeq" id="WP_105041951.1">
    <property type="nucleotide sequence ID" value="NZ_MQWA01000001.1"/>
</dbReference>
<organism evidence="3 4">
    <name type="scientific">Rubritalea profundi</name>
    <dbReference type="NCBI Taxonomy" id="1658618"/>
    <lineage>
        <taxon>Bacteria</taxon>
        <taxon>Pseudomonadati</taxon>
        <taxon>Verrucomicrobiota</taxon>
        <taxon>Verrucomicrobiia</taxon>
        <taxon>Verrucomicrobiales</taxon>
        <taxon>Rubritaleaceae</taxon>
        <taxon>Rubritalea</taxon>
    </lineage>
</organism>
<evidence type="ECO:0000313" key="3">
    <source>
        <dbReference type="EMBL" id="PQJ27466.1"/>
    </source>
</evidence>
<feature type="compositionally biased region" description="Polar residues" evidence="1">
    <location>
        <begin position="110"/>
        <end position="121"/>
    </location>
</feature>
<dbReference type="EMBL" id="MQWA01000001">
    <property type="protein sequence ID" value="PQJ27466.1"/>
    <property type="molecule type" value="Genomic_DNA"/>
</dbReference>
<gene>
    <name evidence="3" type="ORF">BSZ32_02440</name>
</gene>
<dbReference type="Proteomes" id="UP000239907">
    <property type="component" value="Unassembled WGS sequence"/>
</dbReference>
<evidence type="ECO:0000256" key="1">
    <source>
        <dbReference type="SAM" id="MobiDB-lite"/>
    </source>
</evidence>
<feature type="transmembrane region" description="Helical" evidence="2">
    <location>
        <begin position="12"/>
        <end position="33"/>
    </location>
</feature>